<feature type="transmembrane region" description="Helical" evidence="1">
    <location>
        <begin position="12"/>
        <end position="34"/>
    </location>
</feature>
<name>A0A1H3Z2P9_9SPHI</name>
<reference evidence="2 3" key="1">
    <citation type="submission" date="2016-10" db="EMBL/GenBank/DDBJ databases">
        <authorList>
            <person name="de Groot N.N."/>
        </authorList>
    </citation>
    <scope>NUCLEOTIDE SEQUENCE [LARGE SCALE GENOMIC DNA]</scope>
    <source>
        <strain evidence="2 3">DSM 19033</strain>
    </source>
</reference>
<evidence type="ECO:0000313" key="3">
    <source>
        <dbReference type="Proteomes" id="UP000198850"/>
    </source>
</evidence>
<gene>
    <name evidence="2" type="ORF">SAMN05443550_102217</name>
</gene>
<proteinExistence type="predicted"/>
<evidence type="ECO:0000313" key="2">
    <source>
        <dbReference type="EMBL" id="SEA17930.1"/>
    </source>
</evidence>
<sequence length="37" mass="4417">MQKFKGRDKMKLLLLSNEQLIFSIIWKGISTFYLQVV</sequence>
<keyword evidence="1" id="KW-0812">Transmembrane</keyword>
<dbReference type="Proteomes" id="UP000198850">
    <property type="component" value="Unassembled WGS sequence"/>
</dbReference>
<organism evidence="2 3">
    <name type="scientific">Pedobacter hartonius</name>
    <dbReference type="NCBI Taxonomy" id="425514"/>
    <lineage>
        <taxon>Bacteria</taxon>
        <taxon>Pseudomonadati</taxon>
        <taxon>Bacteroidota</taxon>
        <taxon>Sphingobacteriia</taxon>
        <taxon>Sphingobacteriales</taxon>
        <taxon>Sphingobacteriaceae</taxon>
        <taxon>Pedobacter</taxon>
    </lineage>
</organism>
<evidence type="ECO:0000256" key="1">
    <source>
        <dbReference type="SAM" id="Phobius"/>
    </source>
</evidence>
<dbReference type="AlphaFoldDB" id="A0A1H3Z2P9"/>
<keyword evidence="1" id="KW-1133">Transmembrane helix</keyword>
<keyword evidence="1" id="KW-0472">Membrane</keyword>
<protein>
    <submittedName>
        <fullName evidence="2">Uncharacterized protein</fullName>
    </submittedName>
</protein>
<dbReference type="EMBL" id="FNRA01000002">
    <property type="protein sequence ID" value="SEA17930.1"/>
    <property type="molecule type" value="Genomic_DNA"/>
</dbReference>
<keyword evidence="3" id="KW-1185">Reference proteome</keyword>
<accession>A0A1H3Z2P9</accession>